<protein>
    <submittedName>
        <fullName evidence="1">Uncharacterized protein</fullName>
    </submittedName>
</protein>
<reference evidence="1" key="1">
    <citation type="journal article" date="2014" name="Front. Microbiol.">
        <title>High frequency of phylogenetically diverse reductive dehalogenase-homologous genes in deep subseafloor sedimentary metagenomes.</title>
        <authorList>
            <person name="Kawai M."/>
            <person name="Futagami T."/>
            <person name="Toyoda A."/>
            <person name="Takaki Y."/>
            <person name="Nishi S."/>
            <person name="Hori S."/>
            <person name="Arai W."/>
            <person name="Tsubouchi T."/>
            <person name="Morono Y."/>
            <person name="Uchiyama I."/>
            <person name="Ito T."/>
            <person name="Fujiyama A."/>
            <person name="Inagaki F."/>
            <person name="Takami H."/>
        </authorList>
    </citation>
    <scope>NUCLEOTIDE SEQUENCE</scope>
    <source>
        <strain evidence="1">Expedition CK06-06</strain>
    </source>
</reference>
<proteinExistence type="predicted"/>
<name>X1BWN3_9ZZZZ</name>
<accession>X1BWN3</accession>
<feature type="non-terminal residue" evidence="1">
    <location>
        <position position="83"/>
    </location>
</feature>
<dbReference type="EMBL" id="BART01024007">
    <property type="protein sequence ID" value="GAG99440.1"/>
    <property type="molecule type" value="Genomic_DNA"/>
</dbReference>
<dbReference type="AlphaFoldDB" id="X1BWN3"/>
<comment type="caution">
    <text evidence="1">The sequence shown here is derived from an EMBL/GenBank/DDBJ whole genome shotgun (WGS) entry which is preliminary data.</text>
</comment>
<evidence type="ECO:0000313" key="1">
    <source>
        <dbReference type="EMBL" id="GAG99440.1"/>
    </source>
</evidence>
<sequence>MRFIRWLQRLREKKISEFKLVTSRILFKEERNDLLFVLTVDKRMDLKDTDELLSMLAKRFFEKYGEVRIDGLVLTDFEEDVTE</sequence>
<gene>
    <name evidence="1" type="ORF">S01H4_43502</name>
</gene>
<organism evidence="1">
    <name type="scientific">marine sediment metagenome</name>
    <dbReference type="NCBI Taxonomy" id="412755"/>
    <lineage>
        <taxon>unclassified sequences</taxon>
        <taxon>metagenomes</taxon>
        <taxon>ecological metagenomes</taxon>
    </lineage>
</organism>